<dbReference type="Proteomes" id="UP001642260">
    <property type="component" value="Unassembled WGS sequence"/>
</dbReference>
<name>A0ABC8M8K8_ERUVS</name>
<gene>
    <name evidence="2" type="ORF">ERUC_LOCUS45153</name>
</gene>
<feature type="region of interest" description="Disordered" evidence="1">
    <location>
        <begin position="66"/>
        <end position="99"/>
    </location>
</feature>
<proteinExistence type="predicted"/>
<reference evidence="2 3" key="1">
    <citation type="submission" date="2022-03" db="EMBL/GenBank/DDBJ databases">
        <authorList>
            <person name="Macdonald S."/>
            <person name="Ahmed S."/>
            <person name="Newling K."/>
        </authorList>
    </citation>
    <scope>NUCLEOTIDE SEQUENCE [LARGE SCALE GENOMIC DNA]</scope>
</reference>
<protein>
    <submittedName>
        <fullName evidence="2">Uncharacterized protein</fullName>
    </submittedName>
</protein>
<sequence>MKQTMNQEGAEEQMGRSGDAAKMYCLVINTVISTCIGIKKKRPVETTHSHENAGFIRVTVRPDNRSVSCEDGDGQKLPVSGLGTPLTRVSDEKNTNSCSTDTTITDIALRGEEDNEEEVLSLCSSGV</sequence>
<organism evidence="2 3">
    <name type="scientific">Eruca vesicaria subsp. sativa</name>
    <name type="common">Garden rocket</name>
    <name type="synonym">Eruca sativa</name>
    <dbReference type="NCBI Taxonomy" id="29727"/>
    <lineage>
        <taxon>Eukaryota</taxon>
        <taxon>Viridiplantae</taxon>
        <taxon>Streptophyta</taxon>
        <taxon>Embryophyta</taxon>
        <taxon>Tracheophyta</taxon>
        <taxon>Spermatophyta</taxon>
        <taxon>Magnoliopsida</taxon>
        <taxon>eudicotyledons</taxon>
        <taxon>Gunneridae</taxon>
        <taxon>Pentapetalae</taxon>
        <taxon>rosids</taxon>
        <taxon>malvids</taxon>
        <taxon>Brassicales</taxon>
        <taxon>Brassicaceae</taxon>
        <taxon>Brassiceae</taxon>
        <taxon>Eruca</taxon>
    </lineage>
</organism>
<accession>A0ABC8M8K8</accession>
<comment type="caution">
    <text evidence="2">The sequence shown here is derived from an EMBL/GenBank/DDBJ whole genome shotgun (WGS) entry which is preliminary data.</text>
</comment>
<keyword evidence="3" id="KW-1185">Reference proteome</keyword>
<evidence type="ECO:0000313" key="3">
    <source>
        <dbReference type="Proteomes" id="UP001642260"/>
    </source>
</evidence>
<evidence type="ECO:0000313" key="2">
    <source>
        <dbReference type="EMBL" id="CAH8392670.1"/>
    </source>
</evidence>
<dbReference type="EMBL" id="CAKOAT010997779">
    <property type="protein sequence ID" value="CAH8392670.1"/>
    <property type="molecule type" value="Genomic_DNA"/>
</dbReference>
<dbReference type="AlphaFoldDB" id="A0ABC8M8K8"/>
<evidence type="ECO:0000256" key="1">
    <source>
        <dbReference type="SAM" id="MobiDB-lite"/>
    </source>
</evidence>